<evidence type="ECO:0000256" key="5">
    <source>
        <dbReference type="ARBA" id="ARBA00022617"/>
    </source>
</evidence>
<evidence type="ECO:0000259" key="22">
    <source>
        <dbReference type="PROSITE" id="PS50857"/>
    </source>
</evidence>
<evidence type="ECO:0000256" key="18">
    <source>
        <dbReference type="ARBA" id="ARBA00047816"/>
    </source>
</evidence>
<dbReference type="NCBIfam" id="TIGR02866">
    <property type="entry name" value="CoxB"/>
    <property type="match status" value="1"/>
</dbReference>
<dbReference type="SUPFAM" id="SSF49503">
    <property type="entry name" value="Cupredoxins"/>
    <property type="match status" value="1"/>
</dbReference>
<dbReference type="PROSITE" id="PS51257">
    <property type="entry name" value="PROKAR_LIPOPROTEIN"/>
    <property type="match status" value="1"/>
</dbReference>
<dbReference type="PROSITE" id="PS50857">
    <property type="entry name" value="COX2_CUA"/>
    <property type="match status" value="1"/>
</dbReference>
<comment type="catalytic activity">
    <reaction evidence="18">
        <text>4 Fe(II)-[cytochrome c] + O2 + 8 H(+)(in) = 4 Fe(III)-[cytochrome c] + 2 H2O + 4 H(+)(out)</text>
        <dbReference type="Rhea" id="RHEA:11436"/>
        <dbReference type="Rhea" id="RHEA-COMP:10350"/>
        <dbReference type="Rhea" id="RHEA-COMP:14399"/>
        <dbReference type="ChEBI" id="CHEBI:15377"/>
        <dbReference type="ChEBI" id="CHEBI:15378"/>
        <dbReference type="ChEBI" id="CHEBI:15379"/>
        <dbReference type="ChEBI" id="CHEBI:29033"/>
        <dbReference type="ChEBI" id="CHEBI:29034"/>
        <dbReference type="EC" id="7.1.1.9"/>
    </reaction>
</comment>
<dbReference type="AlphaFoldDB" id="A0A7W7SSE4"/>
<dbReference type="Gene3D" id="2.60.40.420">
    <property type="entry name" value="Cupredoxins - blue copper proteins"/>
    <property type="match status" value="1"/>
</dbReference>
<proteinExistence type="inferred from homology"/>
<dbReference type="InterPro" id="IPR008972">
    <property type="entry name" value="Cupredoxin"/>
</dbReference>
<evidence type="ECO:0000256" key="16">
    <source>
        <dbReference type="ARBA" id="ARBA00031389"/>
    </source>
</evidence>
<keyword evidence="10" id="KW-0249">Electron transport</keyword>
<dbReference type="GO" id="GO:0020037">
    <property type="term" value="F:heme binding"/>
    <property type="evidence" value="ECO:0007669"/>
    <property type="project" value="InterPro"/>
</dbReference>
<dbReference type="InterPro" id="IPR011759">
    <property type="entry name" value="Cyt_c_oxidase_su2_TM_dom"/>
</dbReference>
<evidence type="ECO:0000256" key="20">
    <source>
        <dbReference type="PROSITE-ProRule" id="PRU00433"/>
    </source>
</evidence>
<dbReference type="Pfam" id="PF00034">
    <property type="entry name" value="Cytochrom_C"/>
    <property type="match status" value="1"/>
</dbReference>
<dbReference type="SUPFAM" id="SSF46626">
    <property type="entry name" value="Cytochrome c"/>
    <property type="match status" value="1"/>
</dbReference>
<keyword evidence="11 21" id="KW-1133">Transmembrane helix</keyword>
<reference evidence="25 26" key="1">
    <citation type="submission" date="2020-08" db="EMBL/GenBank/DDBJ databases">
        <title>Sequencing the genomes of 1000 actinobacteria strains.</title>
        <authorList>
            <person name="Klenk H.-P."/>
        </authorList>
    </citation>
    <scope>NUCLEOTIDE SEQUENCE [LARGE SCALE GENOMIC DNA]</scope>
    <source>
        <strain evidence="25 26">DSM 45886</strain>
    </source>
</reference>
<dbReference type="InterPro" id="IPR045187">
    <property type="entry name" value="CcO_II"/>
</dbReference>
<evidence type="ECO:0000256" key="14">
    <source>
        <dbReference type="ARBA" id="ARBA00023136"/>
    </source>
</evidence>
<sequence length="339" mass="36652">MSGRRRRLRRYGWWLASAGTLALAGCAAAERQQSALSPKGSRAEAVDGLWRTMLVLGSIVWVVVTAVIVVALVRRNRQKAGTPRRATLYVTLAGAVVPAVVILGLTVQSTLVLRDIDPRDAGDGIVVELTGHQYWWEIRYPASGVVTANEIHMPVGERVAVQLNSADVIHSFWVPELSGKIDLIPGRSNTIWLETDRPGTYWGQCAEFCGIQHANMRIVVIAHEPAAFAEWTRQQLAVPGQPDGDEDPLVARGREVFLSSSCVYCHTVAGTAATGRAGPNLTHLASRDTLAAGILANDRGNLAGWIVDPQSLKPGNRMPGTDIDGDELQALLAYLESLE</sequence>
<evidence type="ECO:0000256" key="2">
    <source>
        <dbReference type="ARBA" id="ARBA00007866"/>
    </source>
</evidence>
<dbReference type="PANTHER" id="PTHR22888:SF9">
    <property type="entry name" value="CYTOCHROME C OXIDASE SUBUNIT 2"/>
    <property type="match status" value="1"/>
</dbReference>
<comment type="subcellular location">
    <subcellularLocation>
        <location evidence="1">Membrane</location>
        <topology evidence="1">Multi-pass membrane protein</topology>
    </subcellularLocation>
</comment>
<dbReference type="GO" id="GO:0016491">
    <property type="term" value="F:oxidoreductase activity"/>
    <property type="evidence" value="ECO:0007669"/>
    <property type="project" value="InterPro"/>
</dbReference>
<dbReference type="Proteomes" id="UP000578819">
    <property type="component" value="Unassembled WGS sequence"/>
</dbReference>
<dbReference type="CDD" id="cd04213">
    <property type="entry name" value="CuRO_CcO_Caa3_II"/>
    <property type="match status" value="1"/>
</dbReference>
<evidence type="ECO:0000256" key="6">
    <source>
        <dbReference type="ARBA" id="ARBA00022660"/>
    </source>
</evidence>
<keyword evidence="14 21" id="KW-0472">Membrane</keyword>
<name>A0A7W7SSE4_9ACTN</name>
<evidence type="ECO:0000256" key="4">
    <source>
        <dbReference type="ARBA" id="ARBA00022448"/>
    </source>
</evidence>
<evidence type="ECO:0000256" key="12">
    <source>
        <dbReference type="ARBA" id="ARBA00023004"/>
    </source>
</evidence>
<comment type="caution">
    <text evidence="25">The sequence shown here is derived from an EMBL/GenBank/DDBJ whole genome shotgun (WGS) entry which is preliminary data.</text>
</comment>
<dbReference type="InterPro" id="IPR034236">
    <property type="entry name" value="CuRO_CcO_Caa3_II"/>
</dbReference>
<evidence type="ECO:0000259" key="24">
    <source>
        <dbReference type="PROSITE" id="PS51007"/>
    </source>
</evidence>
<dbReference type="RefSeq" id="WP_184534858.1">
    <property type="nucleotide sequence ID" value="NZ_JACHJW010000001.1"/>
</dbReference>
<evidence type="ECO:0000256" key="13">
    <source>
        <dbReference type="ARBA" id="ARBA00023008"/>
    </source>
</evidence>
<comment type="similarity">
    <text evidence="2">Belongs to the cytochrome c oxidase subunit 2 family.</text>
</comment>
<keyword evidence="5 20" id="KW-0349">Heme</keyword>
<keyword evidence="6" id="KW-0679">Respiratory chain</keyword>
<dbReference type="InterPro" id="IPR036257">
    <property type="entry name" value="Cyt_c_oxidase_su2_TM_sf"/>
</dbReference>
<evidence type="ECO:0000256" key="19">
    <source>
        <dbReference type="ARBA" id="ARBA00050058"/>
    </source>
</evidence>
<dbReference type="PANTHER" id="PTHR22888">
    <property type="entry name" value="CYTOCHROME C OXIDASE, SUBUNIT II"/>
    <property type="match status" value="1"/>
</dbReference>
<evidence type="ECO:0000256" key="1">
    <source>
        <dbReference type="ARBA" id="ARBA00004141"/>
    </source>
</evidence>
<dbReference type="PROSITE" id="PS50999">
    <property type="entry name" value="COX2_TM"/>
    <property type="match status" value="1"/>
</dbReference>
<keyword evidence="8 20" id="KW-0479">Metal-binding</keyword>
<dbReference type="EMBL" id="JACHJW010000001">
    <property type="protein sequence ID" value="MBB4958830.1"/>
    <property type="molecule type" value="Genomic_DNA"/>
</dbReference>
<feature type="domain" description="Cytochrome oxidase subunit II copper A binding" evidence="22">
    <location>
        <begin position="122"/>
        <end position="234"/>
    </location>
</feature>
<keyword evidence="26" id="KW-1185">Reference proteome</keyword>
<dbReference type="EC" id="7.1.1.9" evidence="3"/>
<dbReference type="InterPro" id="IPR002429">
    <property type="entry name" value="CcO_II-like_C"/>
</dbReference>
<evidence type="ECO:0000256" key="7">
    <source>
        <dbReference type="ARBA" id="ARBA00022692"/>
    </source>
</evidence>
<accession>A0A7W7SSE4</accession>
<dbReference type="GO" id="GO:0005507">
    <property type="term" value="F:copper ion binding"/>
    <property type="evidence" value="ECO:0007669"/>
    <property type="project" value="InterPro"/>
</dbReference>
<evidence type="ECO:0000313" key="25">
    <source>
        <dbReference type="EMBL" id="MBB4958830.1"/>
    </source>
</evidence>
<evidence type="ECO:0000256" key="15">
    <source>
        <dbReference type="ARBA" id="ARBA00024688"/>
    </source>
</evidence>
<evidence type="ECO:0000256" key="10">
    <source>
        <dbReference type="ARBA" id="ARBA00022982"/>
    </source>
</evidence>
<dbReference type="InterPro" id="IPR001505">
    <property type="entry name" value="Copper_CuA"/>
</dbReference>
<organism evidence="25 26">
    <name type="scientific">Micromonospora polyrhachis</name>
    <dbReference type="NCBI Taxonomy" id="1282883"/>
    <lineage>
        <taxon>Bacteria</taxon>
        <taxon>Bacillati</taxon>
        <taxon>Actinomycetota</taxon>
        <taxon>Actinomycetes</taxon>
        <taxon>Micromonosporales</taxon>
        <taxon>Micromonosporaceae</taxon>
        <taxon>Micromonospora</taxon>
    </lineage>
</organism>
<dbReference type="Pfam" id="PF00116">
    <property type="entry name" value="COX2"/>
    <property type="match status" value="1"/>
</dbReference>
<protein>
    <recommendedName>
        <fullName evidence="3">cytochrome-c oxidase</fullName>
        <ecNumber evidence="3">7.1.1.9</ecNumber>
    </recommendedName>
    <alternativeName>
        <fullName evidence="17">Cytochrome aa3 subunit 2</fullName>
    </alternativeName>
    <alternativeName>
        <fullName evidence="16">Cytochrome c oxidase polypeptide II</fullName>
    </alternativeName>
    <alternativeName>
        <fullName evidence="19">Oxidase aa(3) subunit 2</fullName>
    </alternativeName>
</protein>
<dbReference type="GO" id="GO:0004129">
    <property type="term" value="F:cytochrome-c oxidase activity"/>
    <property type="evidence" value="ECO:0007669"/>
    <property type="project" value="UniProtKB-EC"/>
</dbReference>
<keyword evidence="12 20" id="KW-0408">Iron</keyword>
<evidence type="ECO:0000256" key="11">
    <source>
        <dbReference type="ARBA" id="ARBA00022989"/>
    </source>
</evidence>
<evidence type="ECO:0000256" key="9">
    <source>
        <dbReference type="ARBA" id="ARBA00022967"/>
    </source>
</evidence>
<feature type="transmembrane region" description="Helical" evidence="21">
    <location>
        <begin position="86"/>
        <end position="107"/>
    </location>
</feature>
<evidence type="ECO:0000313" key="26">
    <source>
        <dbReference type="Proteomes" id="UP000578819"/>
    </source>
</evidence>
<dbReference type="GO" id="GO:0042773">
    <property type="term" value="P:ATP synthesis coupled electron transport"/>
    <property type="evidence" value="ECO:0007669"/>
    <property type="project" value="TreeGrafter"/>
</dbReference>
<evidence type="ECO:0000256" key="21">
    <source>
        <dbReference type="SAM" id="Phobius"/>
    </source>
</evidence>
<dbReference type="PROSITE" id="PS51007">
    <property type="entry name" value="CYTC"/>
    <property type="match status" value="1"/>
</dbReference>
<evidence type="ECO:0000259" key="23">
    <source>
        <dbReference type="PROSITE" id="PS50999"/>
    </source>
</evidence>
<dbReference type="PROSITE" id="PS00078">
    <property type="entry name" value="COX2"/>
    <property type="match status" value="1"/>
</dbReference>
<dbReference type="GO" id="GO:0016020">
    <property type="term" value="C:membrane"/>
    <property type="evidence" value="ECO:0007669"/>
    <property type="project" value="UniProtKB-SubCell"/>
</dbReference>
<evidence type="ECO:0000256" key="3">
    <source>
        <dbReference type="ARBA" id="ARBA00012949"/>
    </source>
</evidence>
<comment type="function">
    <text evidence="15">Subunits I and II form the functional core of the enzyme complex. Electrons originating in cytochrome c are transferred via heme a and Cu(A) to the binuclear center formed by heme a3 and Cu(B).</text>
</comment>
<keyword evidence="9" id="KW-1278">Translocase</keyword>
<feature type="domain" description="Cytochrome c" evidence="24">
    <location>
        <begin position="248"/>
        <end position="339"/>
    </location>
</feature>
<keyword evidence="13" id="KW-0186">Copper</keyword>
<dbReference type="InterPro" id="IPR009056">
    <property type="entry name" value="Cyt_c-like_dom"/>
</dbReference>
<dbReference type="Gene3D" id="1.10.287.90">
    <property type="match status" value="1"/>
</dbReference>
<gene>
    <name evidence="25" type="ORF">FHR38_002563</name>
</gene>
<feature type="domain" description="Cytochrome oxidase subunit II transmembrane region profile" evidence="23">
    <location>
        <begin position="27"/>
        <end position="120"/>
    </location>
</feature>
<keyword evidence="7 21" id="KW-0812">Transmembrane</keyword>
<keyword evidence="4" id="KW-0813">Transport</keyword>
<feature type="transmembrane region" description="Helical" evidence="21">
    <location>
        <begin position="53"/>
        <end position="74"/>
    </location>
</feature>
<dbReference type="InterPro" id="IPR036909">
    <property type="entry name" value="Cyt_c-like_dom_sf"/>
</dbReference>
<evidence type="ECO:0000256" key="17">
    <source>
        <dbReference type="ARBA" id="ARBA00031399"/>
    </source>
</evidence>
<dbReference type="InterPro" id="IPR014222">
    <property type="entry name" value="Cyt_c_oxidase_su2"/>
</dbReference>
<evidence type="ECO:0000256" key="8">
    <source>
        <dbReference type="ARBA" id="ARBA00022723"/>
    </source>
</evidence>